<feature type="domain" description="Glycoside hydrolase family 31 N-terminal" evidence="4">
    <location>
        <begin position="111"/>
        <end position="293"/>
    </location>
</feature>
<evidence type="ECO:0000256" key="2">
    <source>
        <dbReference type="RuleBase" id="RU361185"/>
    </source>
</evidence>
<dbReference type="EMBL" id="FUYV01000003">
    <property type="protein sequence ID" value="SKB58807.1"/>
    <property type="molecule type" value="Genomic_DNA"/>
</dbReference>
<evidence type="ECO:0000259" key="3">
    <source>
        <dbReference type="Pfam" id="PF01055"/>
    </source>
</evidence>
<dbReference type="GO" id="GO:0030246">
    <property type="term" value="F:carbohydrate binding"/>
    <property type="evidence" value="ECO:0007669"/>
    <property type="project" value="InterPro"/>
</dbReference>
<dbReference type="InterPro" id="IPR013780">
    <property type="entry name" value="Glyco_hydro_b"/>
</dbReference>
<dbReference type="InterPro" id="IPR000322">
    <property type="entry name" value="Glyco_hydro_31_TIM"/>
</dbReference>
<dbReference type="InterPro" id="IPR025887">
    <property type="entry name" value="Glyco_hydro_31_N_dom"/>
</dbReference>
<dbReference type="Pfam" id="PF21365">
    <property type="entry name" value="Glyco_hydro_31_3rd"/>
    <property type="match status" value="1"/>
</dbReference>
<evidence type="ECO:0000259" key="5">
    <source>
        <dbReference type="Pfam" id="PF21365"/>
    </source>
</evidence>
<name>A0A1T5CH73_9BACT</name>
<evidence type="ECO:0000313" key="7">
    <source>
        <dbReference type="Proteomes" id="UP000191055"/>
    </source>
</evidence>
<feature type="domain" description="Glycosyl hydrolase family 31 C-terminal" evidence="5">
    <location>
        <begin position="646"/>
        <end position="731"/>
    </location>
</feature>
<dbReference type="AlphaFoldDB" id="A0A1T5CH73"/>
<dbReference type="CDD" id="cd06593">
    <property type="entry name" value="GH31_xylosidase_YicI"/>
    <property type="match status" value="1"/>
</dbReference>
<dbReference type="InterPro" id="IPR051816">
    <property type="entry name" value="Glycosyl_Hydrolase_31"/>
</dbReference>
<dbReference type="Gene3D" id="2.60.40.1760">
    <property type="entry name" value="glycosyl hydrolase (family 31)"/>
    <property type="match status" value="1"/>
</dbReference>
<dbReference type="InterPro" id="IPR017853">
    <property type="entry name" value="GH"/>
</dbReference>
<evidence type="ECO:0000256" key="1">
    <source>
        <dbReference type="ARBA" id="ARBA00007806"/>
    </source>
</evidence>
<dbReference type="STRING" id="889453.SAMN03080601_00823"/>
<dbReference type="CDD" id="cd14752">
    <property type="entry name" value="GH31_N"/>
    <property type="match status" value="1"/>
</dbReference>
<dbReference type="SUPFAM" id="SSF51445">
    <property type="entry name" value="(Trans)glycosidases"/>
    <property type="match status" value="1"/>
</dbReference>
<dbReference type="Proteomes" id="UP000191055">
    <property type="component" value="Unassembled WGS sequence"/>
</dbReference>
<dbReference type="Gene3D" id="2.60.40.1180">
    <property type="entry name" value="Golgi alpha-mannosidase II"/>
    <property type="match status" value="1"/>
</dbReference>
<dbReference type="Pfam" id="PF01055">
    <property type="entry name" value="Glyco_hydro_31_2nd"/>
    <property type="match status" value="1"/>
</dbReference>
<accession>A0A1T5CH73</accession>
<dbReference type="SUPFAM" id="SSF51011">
    <property type="entry name" value="Glycosyl hydrolase domain"/>
    <property type="match status" value="1"/>
</dbReference>
<dbReference type="Pfam" id="PF13802">
    <property type="entry name" value="Gal_mutarotas_2"/>
    <property type="match status" value="1"/>
</dbReference>
<dbReference type="KEGG" id="asx:CDL62_12345"/>
<evidence type="ECO:0000259" key="4">
    <source>
        <dbReference type="Pfam" id="PF13802"/>
    </source>
</evidence>
<protein>
    <submittedName>
        <fullName evidence="6">Alpha-D-xyloside xylohydrolase</fullName>
    </submittedName>
</protein>
<dbReference type="InterPro" id="IPR011013">
    <property type="entry name" value="Gal_mutarotase_sf_dom"/>
</dbReference>
<dbReference type="OrthoDB" id="176168at2"/>
<keyword evidence="7" id="KW-1185">Reference proteome</keyword>
<comment type="similarity">
    <text evidence="1 2">Belongs to the glycosyl hydrolase 31 family.</text>
</comment>
<dbReference type="InterPro" id="IPR048395">
    <property type="entry name" value="Glyco_hydro_31_C"/>
</dbReference>
<gene>
    <name evidence="6" type="ORF">SAMN03080601_00823</name>
</gene>
<dbReference type="PANTHER" id="PTHR43863">
    <property type="entry name" value="HYDROLASE, PUTATIVE (AFU_ORTHOLOGUE AFUA_1G03140)-RELATED"/>
    <property type="match status" value="1"/>
</dbReference>
<dbReference type="RefSeq" id="WP_079556610.1">
    <property type="nucleotide sequence ID" value="NZ_CP021904.1"/>
</dbReference>
<dbReference type="GO" id="GO:0004553">
    <property type="term" value="F:hydrolase activity, hydrolyzing O-glycosyl compounds"/>
    <property type="evidence" value="ECO:0007669"/>
    <property type="project" value="InterPro"/>
</dbReference>
<evidence type="ECO:0000313" key="6">
    <source>
        <dbReference type="EMBL" id="SKB58807.1"/>
    </source>
</evidence>
<sequence>MKKYNWHVFNKKTVLILAVVLLSVPVKGQMQGMQLLNEPQELTPDFRSFRNTYFVADRLADFNPETATGKIVYERYNYETRQAFSNMLGVLAPAEPNEFPAGEYEVSPALPFSLEFISPRAVRIRAQSGVVAPQVAAQKSLMLINNDMPPCKNWVYSKVDEGHKYTSPYGSVVITEQPWRVTVYDENGRILTSTNNYEDNTSTYTPVLPFSWVRRARDYSRSFNAAFNLQPGEKIFGFGEQYTEFNKRGQSVTLWVNDANGTQNETSYKPIPFFLSSRGYGMFIHTSTPITADIGKYFSGVNSLMIGDEELDLFIFIGDPRDVLNEYTNVTGKPTMPPLWSFGFWMSRITYFSEAEGREAARQLRENRIPADVINFDTGWFEVDWRCDYQFAESRFDDAEKMISDLKADGFHTCLWQLPYFVPKNRLFQEIVEQGLFVRNTKGNIPYEDAVLDFTNPAAIKWYEDKIRGLLEMGVGSIKVDFGEAAPVYGIYHNGRTGWYEHNLYPLRYNKIVAELTQEIKGENIIWARSTWAGSQRYPLHWGGDPAPTNSAMKATLRGGLSMGVSGFTFWSHDVGGFVDPTPADVYKRWLAFGVLSSHTRAHGHPPKEPWEYGEEFLNDYRDAVNMRYKLMPYIYAQSKHGVENGLPMMRALFIEYPDDPGAWLVDDQYLFGSDMLVAPHFENLEARDVYLPGNHKWIDYQTGKVYNPGWNRIETAHIPAVILVRDGAVIPHIGLAQATKYMDWSNIELKVFSADETTAKGKVCLPADDMLKEVVVNKRDGKAELVSNPFGRRTKLNVSVFDVK</sequence>
<proteinExistence type="inferred from homology"/>
<feature type="domain" description="Glycoside hydrolase family 31 TIM barrel" evidence="3">
    <location>
        <begin position="334"/>
        <end position="637"/>
    </location>
</feature>
<keyword evidence="2 6" id="KW-0378">Hydrolase</keyword>
<dbReference type="GO" id="GO:0005975">
    <property type="term" value="P:carbohydrate metabolic process"/>
    <property type="evidence" value="ECO:0007669"/>
    <property type="project" value="InterPro"/>
</dbReference>
<dbReference type="Gene3D" id="3.20.20.80">
    <property type="entry name" value="Glycosidases"/>
    <property type="match status" value="1"/>
</dbReference>
<dbReference type="SUPFAM" id="SSF74650">
    <property type="entry name" value="Galactose mutarotase-like"/>
    <property type="match status" value="1"/>
</dbReference>
<reference evidence="6 7" key="1">
    <citation type="submission" date="2017-02" db="EMBL/GenBank/DDBJ databases">
        <authorList>
            <person name="Peterson S.W."/>
        </authorList>
    </citation>
    <scope>NUCLEOTIDE SEQUENCE [LARGE SCALE GENOMIC DNA]</scope>
    <source>
        <strain evidence="6 7">DSM 24412</strain>
    </source>
</reference>
<dbReference type="PANTHER" id="PTHR43863:SF2">
    <property type="entry name" value="MALTASE-GLUCOAMYLASE"/>
    <property type="match status" value="1"/>
</dbReference>
<organism evidence="6 7">
    <name type="scientific">Alkalitalea saponilacus</name>
    <dbReference type="NCBI Taxonomy" id="889453"/>
    <lineage>
        <taxon>Bacteria</taxon>
        <taxon>Pseudomonadati</taxon>
        <taxon>Bacteroidota</taxon>
        <taxon>Bacteroidia</taxon>
        <taxon>Marinilabiliales</taxon>
        <taxon>Marinilabiliaceae</taxon>
        <taxon>Alkalitalea</taxon>
    </lineage>
</organism>
<keyword evidence="2" id="KW-0326">Glycosidase</keyword>